<dbReference type="EMBL" id="CM007900">
    <property type="protein sequence ID" value="OTG06559.1"/>
    <property type="molecule type" value="Genomic_DNA"/>
</dbReference>
<evidence type="ECO:0000313" key="1">
    <source>
        <dbReference type="EMBL" id="OTG06559.1"/>
    </source>
</evidence>
<proteinExistence type="predicted"/>
<accession>A0A251T720</accession>
<evidence type="ECO:0000313" key="2">
    <source>
        <dbReference type="Proteomes" id="UP000215914"/>
    </source>
</evidence>
<sequence length="102" mass="11887">MLTKKCGNKVAVELLVNKNLHLLFIDYQGNYSKLALPLETVALYSQRVILDYLFEMYKQYIGLTDNFGYPNPFKGNHVYNLFTRTITTQYFGKLNLVFHVTP</sequence>
<gene>
    <name evidence="1" type="ORF">HannXRQ_Chr11g0320671</name>
</gene>
<name>A0A251T720_HELAN</name>
<keyword evidence="2" id="KW-1185">Reference proteome</keyword>
<dbReference type="AlphaFoldDB" id="A0A251T720"/>
<protein>
    <submittedName>
        <fullName evidence="1">Uncharacterized protein</fullName>
    </submittedName>
</protein>
<organism evidence="1 2">
    <name type="scientific">Helianthus annuus</name>
    <name type="common">Common sunflower</name>
    <dbReference type="NCBI Taxonomy" id="4232"/>
    <lineage>
        <taxon>Eukaryota</taxon>
        <taxon>Viridiplantae</taxon>
        <taxon>Streptophyta</taxon>
        <taxon>Embryophyta</taxon>
        <taxon>Tracheophyta</taxon>
        <taxon>Spermatophyta</taxon>
        <taxon>Magnoliopsida</taxon>
        <taxon>eudicotyledons</taxon>
        <taxon>Gunneridae</taxon>
        <taxon>Pentapetalae</taxon>
        <taxon>asterids</taxon>
        <taxon>campanulids</taxon>
        <taxon>Asterales</taxon>
        <taxon>Asteraceae</taxon>
        <taxon>Asteroideae</taxon>
        <taxon>Heliantheae alliance</taxon>
        <taxon>Heliantheae</taxon>
        <taxon>Helianthus</taxon>
    </lineage>
</organism>
<reference evidence="2" key="1">
    <citation type="journal article" date="2017" name="Nature">
        <title>The sunflower genome provides insights into oil metabolism, flowering and Asterid evolution.</title>
        <authorList>
            <person name="Badouin H."/>
            <person name="Gouzy J."/>
            <person name="Grassa C.J."/>
            <person name="Murat F."/>
            <person name="Staton S.E."/>
            <person name="Cottret L."/>
            <person name="Lelandais-Briere C."/>
            <person name="Owens G.L."/>
            <person name="Carrere S."/>
            <person name="Mayjonade B."/>
            <person name="Legrand L."/>
            <person name="Gill N."/>
            <person name="Kane N.C."/>
            <person name="Bowers J.E."/>
            <person name="Hubner S."/>
            <person name="Bellec A."/>
            <person name="Berard A."/>
            <person name="Berges H."/>
            <person name="Blanchet N."/>
            <person name="Boniface M.C."/>
            <person name="Brunel D."/>
            <person name="Catrice O."/>
            <person name="Chaidir N."/>
            <person name="Claudel C."/>
            <person name="Donnadieu C."/>
            <person name="Faraut T."/>
            <person name="Fievet G."/>
            <person name="Helmstetter N."/>
            <person name="King M."/>
            <person name="Knapp S.J."/>
            <person name="Lai Z."/>
            <person name="Le Paslier M.C."/>
            <person name="Lippi Y."/>
            <person name="Lorenzon L."/>
            <person name="Mandel J.R."/>
            <person name="Marage G."/>
            <person name="Marchand G."/>
            <person name="Marquand E."/>
            <person name="Bret-Mestries E."/>
            <person name="Morien E."/>
            <person name="Nambeesan S."/>
            <person name="Nguyen T."/>
            <person name="Pegot-Espagnet P."/>
            <person name="Pouilly N."/>
            <person name="Raftis F."/>
            <person name="Sallet E."/>
            <person name="Schiex T."/>
            <person name="Thomas J."/>
            <person name="Vandecasteele C."/>
            <person name="Vares D."/>
            <person name="Vear F."/>
            <person name="Vautrin S."/>
            <person name="Crespi M."/>
            <person name="Mangin B."/>
            <person name="Burke J.M."/>
            <person name="Salse J."/>
            <person name="Munos S."/>
            <person name="Vincourt P."/>
            <person name="Rieseberg L.H."/>
            <person name="Langlade N.B."/>
        </authorList>
    </citation>
    <scope>NUCLEOTIDE SEQUENCE [LARGE SCALE GENOMIC DNA]</scope>
    <source>
        <strain evidence="2">cv. SF193</strain>
    </source>
</reference>
<dbReference type="InParanoid" id="A0A251T720"/>
<dbReference type="Proteomes" id="UP000215914">
    <property type="component" value="Chromosome 11"/>
</dbReference>